<reference evidence="5 6" key="1">
    <citation type="submission" date="2015-03" db="EMBL/GenBank/DDBJ databases">
        <title>Genome assembly of Sandaracinus amylolyticus DSM 53668.</title>
        <authorList>
            <person name="Sharma G."/>
            <person name="Subramanian S."/>
        </authorList>
    </citation>
    <scope>NUCLEOTIDE SEQUENCE [LARGE SCALE GENOMIC DNA]</scope>
    <source>
        <strain evidence="5 6">DSM 53668</strain>
    </source>
</reference>
<protein>
    <submittedName>
        <fullName evidence="5">3-oxoacyl-[acyl-carrier-protein] synthase, KASIII</fullName>
    </submittedName>
</protein>
<dbReference type="GO" id="GO:0044550">
    <property type="term" value="P:secondary metabolite biosynthetic process"/>
    <property type="evidence" value="ECO:0007669"/>
    <property type="project" value="TreeGrafter"/>
</dbReference>
<evidence type="ECO:0000313" key="6">
    <source>
        <dbReference type="Proteomes" id="UP000034883"/>
    </source>
</evidence>
<sequence>MGDEGARGLRGIGIVGIGTALPPKVRDNSFWSGVLAPRDEMQRRGDVLAVERTSSGARTEMPREIADAIAATGDDLFRGAKLRHVLDDGADVSELEAAAGRAALRDAGIDPESIDLVLVHSLMPDRLIPSNAPAVQHRLGLTRAAAWSLDVGCASFQAQLVTAAALIRAGTFRRALIVQSHAGTRSVDPTSVASVSFGDGAAAAVIERVPDGFGVLGHYARTDGSLRDGIVLAPVVDGAPRRTWWDGQGRMQLASFDADAGKTAGLRAGEFCREACSGALRDAGLTLDDVDLYTGNQSLGWFLDACRRSLGLPRERTVDTFARIANVGDAAIVFNLQEARQKGRLEHGRVALLYSPAAGFTRTAVVVRWYDVRRCRA</sequence>
<dbReference type="GO" id="GO:0004315">
    <property type="term" value="F:3-oxoacyl-[acyl-carrier-protein] synthase activity"/>
    <property type="evidence" value="ECO:0007669"/>
    <property type="project" value="InterPro"/>
</dbReference>
<evidence type="ECO:0000313" key="5">
    <source>
        <dbReference type="EMBL" id="AKF05967.1"/>
    </source>
</evidence>
<dbReference type="Proteomes" id="UP000034883">
    <property type="component" value="Chromosome"/>
</dbReference>
<dbReference type="PANTHER" id="PTHR34069">
    <property type="entry name" value="3-OXOACYL-[ACYL-CARRIER-PROTEIN] SYNTHASE 3"/>
    <property type="match status" value="1"/>
</dbReference>
<keyword evidence="6" id="KW-1185">Reference proteome</keyword>
<feature type="domain" description="Beta-ketoacyl-[acyl-carrier-protein] synthase III C-terminal" evidence="3">
    <location>
        <begin position="280"/>
        <end position="369"/>
    </location>
</feature>
<keyword evidence="1" id="KW-0808">Transferase</keyword>
<dbReference type="STRING" id="927083.DB32_003116"/>
<proteinExistence type="predicted"/>
<dbReference type="OrthoDB" id="6439746at2"/>
<dbReference type="Pfam" id="PF08541">
    <property type="entry name" value="ACP_syn_III_C"/>
    <property type="match status" value="1"/>
</dbReference>
<gene>
    <name evidence="5" type="ORF">DB32_003116</name>
</gene>
<dbReference type="RefSeq" id="WP_053233181.1">
    <property type="nucleotide sequence ID" value="NZ_CP011125.1"/>
</dbReference>
<dbReference type="Pfam" id="PF08545">
    <property type="entry name" value="ACP_syn_III"/>
    <property type="match status" value="1"/>
</dbReference>
<name>A0A0F6W2S9_9BACT</name>
<dbReference type="PANTHER" id="PTHR34069:SF2">
    <property type="entry name" value="BETA-KETOACYL-[ACYL-CARRIER-PROTEIN] SYNTHASE III"/>
    <property type="match status" value="1"/>
</dbReference>
<dbReference type="InterPro" id="IPR013747">
    <property type="entry name" value="ACP_syn_III_C"/>
</dbReference>
<evidence type="ECO:0000259" key="4">
    <source>
        <dbReference type="Pfam" id="PF08545"/>
    </source>
</evidence>
<keyword evidence="2" id="KW-0012">Acyltransferase</keyword>
<dbReference type="AlphaFoldDB" id="A0A0F6W2S9"/>
<evidence type="ECO:0000256" key="1">
    <source>
        <dbReference type="ARBA" id="ARBA00022679"/>
    </source>
</evidence>
<evidence type="ECO:0000256" key="2">
    <source>
        <dbReference type="ARBA" id="ARBA00023315"/>
    </source>
</evidence>
<dbReference type="SUPFAM" id="SSF53901">
    <property type="entry name" value="Thiolase-like"/>
    <property type="match status" value="1"/>
</dbReference>
<evidence type="ECO:0000259" key="3">
    <source>
        <dbReference type="Pfam" id="PF08541"/>
    </source>
</evidence>
<accession>A0A0F6W2S9</accession>
<dbReference type="InterPro" id="IPR016039">
    <property type="entry name" value="Thiolase-like"/>
</dbReference>
<dbReference type="InterPro" id="IPR013751">
    <property type="entry name" value="ACP_syn_III_N"/>
</dbReference>
<feature type="domain" description="Beta-ketoacyl-[acyl-carrier-protein] synthase III N-terminal" evidence="4">
    <location>
        <begin position="151"/>
        <end position="224"/>
    </location>
</feature>
<dbReference type="KEGG" id="samy:DB32_003116"/>
<dbReference type="Gene3D" id="3.40.47.10">
    <property type="match status" value="1"/>
</dbReference>
<organism evidence="5 6">
    <name type="scientific">Sandaracinus amylolyticus</name>
    <dbReference type="NCBI Taxonomy" id="927083"/>
    <lineage>
        <taxon>Bacteria</taxon>
        <taxon>Pseudomonadati</taxon>
        <taxon>Myxococcota</taxon>
        <taxon>Polyangia</taxon>
        <taxon>Polyangiales</taxon>
        <taxon>Sandaracinaceae</taxon>
        <taxon>Sandaracinus</taxon>
    </lineage>
</organism>
<dbReference type="EMBL" id="CP011125">
    <property type="protein sequence ID" value="AKF05967.1"/>
    <property type="molecule type" value="Genomic_DNA"/>
</dbReference>
<dbReference type="GO" id="GO:0006633">
    <property type="term" value="P:fatty acid biosynthetic process"/>
    <property type="evidence" value="ECO:0007669"/>
    <property type="project" value="InterPro"/>
</dbReference>